<dbReference type="STRING" id="1232683.ADIMK_2351"/>
<dbReference type="GO" id="GO:0030288">
    <property type="term" value="C:outer membrane-bounded periplasmic space"/>
    <property type="evidence" value="ECO:0007669"/>
    <property type="project" value="TreeGrafter"/>
</dbReference>
<dbReference type="GO" id="GO:0051082">
    <property type="term" value="F:unfolded protein binding"/>
    <property type="evidence" value="ECO:0007669"/>
    <property type="project" value="TreeGrafter"/>
</dbReference>
<reference evidence="6 7" key="1">
    <citation type="submission" date="2014-04" db="EMBL/GenBank/DDBJ databases">
        <title>Marinobacterium kochiensis sp. nov., isolated from sediment sample collected from Kochi backwaters in Kerala, India.</title>
        <authorList>
            <person name="Singh A."/>
            <person name="Pinnaka A.K."/>
        </authorList>
    </citation>
    <scope>NUCLEOTIDE SEQUENCE [LARGE SCALE GENOMIC DNA]</scope>
    <source>
        <strain evidence="6 7">AK27</strain>
    </source>
</reference>
<name>A0A081FYG7_9GAMM</name>
<protein>
    <recommendedName>
        <fullName evidence="8">Zinc resistance-associated protein</fullName>
    </recommendedName>
</protein>
<proteinExistence type="inferred from homology"/>
<dbReference type="InterPro" id="IPR012899">
    <property type="entry name" value="LTXXQ"/>
</dbReference>
<dbReference type="Gene3D" id="1.20.120.1490">
    <property type="match status" value="1"/>
</dbReference>
<organism evidence="6 7">
    <name type="scientific">Marinobacterium lacunae</name>
    <dbReference type="NCBI Taxonomy" id="1232683"/>
    <lineage>
        <taxon>Bacteria</taxon>
        <taxon>Pseudomonadati</taxon>
        <taxon>Pseudomonadota</taxon>
        <taxon>Gammaproteobacteria</taxon>
        <taxon>Oceanospirillales</taxon>
        <taxon>Oceanospirillaceae</taxon>
        <taxon>Marinobacterium</taxon>
    </lineage>
</organism>
<dbReference type="CDD" id="cd09916">
    <property type="entry name" value="CpxP_like"/>
    <property type="match status" value="1"/>
</dbReference>
<dbReference type="PANTHER" id="PTHR38102:SF1">
    <property type="entry name" value="PERIPLASMIC CHAPERONE SPY"/>
    <property type="match status" value="1"/>
</dbReference>
<evidence type="ECO:0008006" key="8">
    <source>
        <dbReference type="Google" id="ProtNLM"/>
    </source>
</evidence>
<evidence type="ECO:0000256" key="4">
    <source>
        <dbReference type="ARBA" id="ARBA00022764"/>
    </source>
</evidence>
<evidence type="ECO:0000313" key="7">
    <source>
        <dbReference type="Proteomes" id="UP000028252"/>
    </source>
</evidence>
<dbReference type="InterPro" id="IPR052211">
    <property type="entry name" value="Cpx_auxiliary_protein"/>
</dbReference>
<evidence type="ECO:0000313" key="6">
    <source>
        <dbReference type="EMBL" id="KEA63572.1"/>
    </source>
</evidence>
<keyword evidence="4" id="KW-0574">Periplasm</keyword>
<dbReference type="Pfam" id="PF07813">
    <property type="entry name" value="LTXXQ"/>
    <property type="match status" value="1"/>
</dbReference>
<feature type="signal peptide" evidence="5">
    <location>
        <begin position="1"/>
        <end position="22"/>
    </location>
</feature>
<dbReference type="Proteomes" id="UP000028252">
    <property type="component" value="Unassembled WGS sequence"/>
</dbReference>
<feature type="chain" id="PRO_5001757499" description="Zinc resistance-associated protein" evidence="5">
    <location>
        <begin position="23"/>
        <end position="153"/>
    </location>
</feature>
<accession>A0A081FYG7</accession>
<comment type="subcellular location">
    <subcellularLocation>
        <location evidence="1">Periplasm</location>
    </subcellularLocation>
</comment>
<dbReference type="PATRIC" id="fig|1232683.4.peg.2310"/>
<dbReference type="OrthoDB" id="6120054at2"/>
<keyword evidence="3 5" id="KW-0732">Signal</keyword>
<evidence type="ECO:0000256" key="2">
    <source>
        <dbReference type="ARBA" id="ARBA00008441"/>
    </source>
</evidence>
<comment type="caution">
    <text evidence="6">The sequence shown here is derived from an EMBL/GenBank/DDBJ whole genome shotgun (WGS) entry which is preliminary data.</text>
</comment>
<evidence type="ECO:0000256" key="3">
    <source>
        <dbReference type="ARBA" id="ARBA00022729"/>
    </source>
</evidence>
<gene>
    <name evidence="6" type="ORF">ADIMK_2351</name>
</gene>
<dbReference type="eggNOG" id="COG3678">
    <property type="taxonomic scope" value="Bacteria"/>
</dbReference>
<comment type="similarity">
    <text evidence="2">Belongs to the CpxP/Spy family.</text>
</comment>
<evidence type="ECO:0000256" key="1">
    <source>
        <dbReference type="ARBA" id="ARBA00004418"/>
    </source>
</evidence>
<keyword evidence="7" id="KW-1185">Reference proteome</keyword>
<dbReference type="AlphaFoldDB" id="A0A081FYG7"/>
<evidence type="ECO:0000256" key="5">
    <source>
        <dbReference type="SAM" id="SignalP"/>
    </source>
</evidence>
<sequence>MRKLLIGGVVATLLTASAIGFAAANEKGEYRQERFAQALNLTEEQQAQMKQLWEQHREERQGMRGERQGYMGAMRSLDPNSETFQADVDKLIADAQARVAERIQDHAEMKQEMSKILTPEQQAKMQEMMAQRGGMAFGPGKHKGNQGEGRNCH</sequence>
<dbReference type="EMBL" id="JMQN01000036">
    <property type="protein sequence ID" value="KEA63572.1"/>
    <property type="molecule type" value="Genomic_DNA"/>
</dbReference>
<dbReference type="RefSeq" id="WP_051692896.1">
    <property type="nucleotide sequence ID" value="NZ_JMQN01000036.1"/>
</dbReference>
<dbReference type="PANTHER" id="PTHR38102">
    <property type="entry name" value="PERIPLASMIC CHAPERONE SPY"/>
    <property type="match status" value="1"/>
</dbReference>